<evidence type="ECO:0000313" key="1">
    <source>
        <dbReference type="EMBL" id="KKQ93488.1"/>
    </source>
</evidence>
<sequence>MKIFVSHSSSYDYVNKLYKPLQKSQINKDHKIFLLHEDRKDVLTKDIIKKSDVIVAEVSFPSTGQGIELGWANLYNIPIICCYQYASKPSGSLKYLAKDFIIYKNKDQMIEKLAIALEKLNNFSDRSS</sequence>
<dbReference type="STRING" id="1618573.UT19_C0011G0033"/>
<reference evidence="1 2" key="1">
    <citation type="journal article" date="2015" name="Nature">
        <title>rRNA introns, odd ribosomes, and small enigmatic genomes across a large radiation of phyla.</title>
        <authorList>
            <person name="Brown C.T."/>
            <person name="Hug L.A."/>
            <person name="Thomas B.C."/>
            <person name="Sharon I."/>
            <person name="Castelle C.J."/>
            <person name="Singh A."/>
            <person name="Wilkins M.J."/>
            <person name="Williams K.H."/>
            <person name="Banfield J.F."/>
        </authorList>
    </citation>
    <scope>NUCLEOTIDE SEQUENCE [LARGE SCALE GENOMIC DNA]</scope>
</reference>
<name>A0A0G0LNK5_9BACT</name>
<proteinExistence type="predicted"/>
<dbReference type="SUPFAM" id="SSF52309">
    <property type="entry name" value="N-(deoxy)ribosyltransferase-like"/>
    <property type="match status" value="1"/>
</dbReference>
<protein>
    <recommendedName>
        <fullName evidence="3">2'-deoxynucleoside 5'-phosphate N-hydrolase 1</fullName>
    </recommendedName>
</protein>
<accession>A0A0G0LNK5</accession>
<gene>
    <name evidence="1" type="ORF">UT19_C0011G0033</name>
</gene>
<evidence type="ECO:0008006" key="3">
    <source>
        <dbReference type="Google" id="ProtNLM"/>
    </source>
</evidence>
<dbReference type="EMBL" id="LBVW01000011">
    <property type="protein sequence ID" value="KKQ93488.1"/>
    <property type="molecule type" value="Genomic_DNA"/>
</dbReference>
<dbReference type="AlphaFoldDB" id="A0A0G0LNK5"/>
<comment type="caution">
    <text evidence="1">The sequence shown here is derived from an EMBL/GenBank/DDBJ whole genome shotgun (WGS) entry which is preliminary data.</text>
</comment>
<dbReference type="Gene3D" id="3.40.50.450">
    <property type="match status" value="1"/>
</dbReference>
<evidence type="ECO:0000313" key="2">
    <source>
        <dbReference type="Proteomes" id="UP000034932"/>
    </source>
</evidence>
<organism evidence="1 2">
    <name type="scientific">Candidatus Woesebacteria bacterium GW2011_GWB1_39_10b</name>
    <dbReference type="NCBI Taxonomy" id="1618573"/>
    <lineage>
        <taxon>Bacteria</taxon>
        <taxon>Candidatus Woeseibacteriota</taxon>
    </lineage>
</organism>
<dbReference type="Proteomes" id="UP000034932">
    <property type="component" value="Unassembled WGS sequence"/>
</dbReference>